<keyword evidence="6" id="KW-0443">Lipid metabolism</keyword>
<comment type="subcellular location">
    <subcellularLocation>
        <location evidence="1">Endoplasmic reticulum membrane</location>
        <topology evidence="1">Multi-pass membrane protein</topology>
    </subcellularLocation>
</comment>
<dbReference type="GO" id="GO:0010945">
    <property type="term" value="F:coenzyme A diphosphatase activity"/>
    <property type="evidence" value="ECO:0007669"/>
    <property type="project" value="InterPro"/>
</dbReference>
<feature type="region of interest" description="Disordered" evidence="8">
    <location>
        <begin position="1"/>
        <end position="59"/>
    </location>
</feature>
<evidence type="ECO:0000256" key="7">
    <source>
        <dbReference type="ARBA" id="ARBA00023136"/>
    </source>
</evidence>
<keyword evidence="11" id="KW-1185">Reference proteome</keyword>
<dbReference type="eggNOG" id="KOG3750">
    <property type="taxonomic scope" value="Eukaryota"/>
</dbReference>
<dbReference type="InParanoid" id="G7EAN2"/>
<feature type="transmembrane region" description="Helical" evidence="9">
    <location>
        <begin position="396"/>
        <end position="415"/>
    </location>
</feature>
<dbReference type="OrthoDB" id="5579088at2759"/>
<dbReference type="GO" id="GO:0019915">
    <property type="term" value="P:lipid storage"/>
    <property type="evidence" value="ECO:0007669"/>
    <property type="project" value="InterPro"/>
</dbReference>
<evidence type="ECO:0000256" key="9">
    <source>
        <dbReference type="SAM" id="Phobius"/>
    </source>
</evidence>
<gene>
    <name evidence="10" type="primary">Mo06595</name>
    <name evidence="10" type="ORF">E5Q_06595</name>
</gene>
<evidence type="ECO:0000256" key="3">
    <source>
        <dbReference type="ARBA" id="ARBA00022801"/>
    </source>
</evidence>
<keyword evidence="3" id="KW-0378">Hydrolase</keyword>
<evidence type="ECO:0000313" key="11">
    <source>
        <dbReference type="Proteomes" id="UP000009131"/>
    </source>
</evidence>
<dbReference type="RefSeq" id="XP_014566809.1">
    <property type="nucleotide sequence ID" value="XM_014711323.1"/>
</dbReference>
<dbReference type="FunCoup" id="G7EAN2">
    <property type="interactions" value="131"/>
</dbReference>
<evidence type="ECO:0000256" key="2">
    <source>
        <dbReference type="ARBA" id="ARBA00022692"/>
    </source>
</evidence>
<keyword evidence="4" id="KW-0256">Endoplasmic reticulum</keyword>
<name>G7EAN2_MIXOS</name>
<evidence type="ECO:0000256" key="6">
    <source>
        <dbReference type="ARBA" id="ARBA00023098"/>
    </source>
</evidence>
<accession>G7EAN2</accession>
<dbReference type="InterPro" id="IPR019388">
    <property type="entry name" value="FIT"/>
</dbReference>
<feature type="compositionally biased region" description="Basic and acidic residues" evidence="8">
    <location>
        <begin position="47"/>
        <end position="59"/>
    </location>
</feature>
<dbReference type="EMBL" id="BABT02000241">
    <property type="protein sequence ID" value="GAA99892.1"/>
    <property type="molecule type" value="Genomic_DNA"/>
</dbReference>
<dbReference type="AlphaFoldDB" id="G7EAN2"/>
<comment type="caution">
    <text evidence="10">The sequence shown here is derived from an EMBL/GenBank/DDBJ whole genome shotgun (WGS) entry which is preliminary data.</text>
</comment>
<keyword evidence="5 9" id="KW-1133">Transmembrane helix</keyword>
<dbReference type="OMA" id="CERIHAS"/>
<evidence type="ECO:0000256" key="4">
    <source>
        <dbReference type="ARBA" id="ARBA00022824"/>
    </source>
</evidence>
<dbReference type="GO" id="GO:0034389">
    <property type="term" value="P:lipid droplet organization"/>
    <property type="evidence" value="ECO:0007669"/>
    <property type="project" value="TreeGrafter"/>
</dbReference>
<dbReference type="HOGENOM" id="CLU_048143_1_0_1"/>
<organism evidence="10 11">
    <name type="scientific">Mixia osmundae (strain CBS 9802 / IAM 14324 / JCM 22182 / KY 12970)</name>
    <dbReference type="NCBI Taxonomy" id="764103"/>
    <lineage>
        <taxon>Eukaryota</taxon>
        <taxon>Fungi</taxon>
        <taxon>Dikarya</taxon>
        <taxon>Basidiomycota</taxon>
        <taxon>Pucciniomycotina</taxon>
        <taxon>Mixiomycetes</taxon>
        <taxon>Mixiales</taxon>
        <taxon>Mixiaceae</taxon>
        <taxon>Mixia</taxon>
    </lineage>
</organism>
<feature type="transmembrane region" description="Helical" evidence="9">
    <location>
        <begin position="205"/>
        <end position="225"/>
    </location>
</feature>
<proteinExistence type="predicted"/>
<feature type="transmembrane region" description="Helical" evidence="9">
    <location>
        <begin position="323"/>
        <end position="345"/>
    </location>
</feature>
<dbReference type="GO" id="GO:0005789">
    <property type="term" value="C:endoplasmic reticulum membrane"/>
    <property type="evidence" value="ECO:0007669"/>
    <property type="project" value="UniProtKB-SubCell"/>
</dbReference>
<feature type="transmembrane region" description="Helical" evidence="9">
    <location>
        <begin position="365"/>
        <end position="384"/>
    </location>
</feature>
<dbReference type="PANTHER" id="PTHR23129:SF0">
    <property type="entry name" value="ACYL-COENZYME A DIPHOSPHATASE FITM2"/>
    <property type="match status" value="1"/>
</dbReference>
<protein>
    <submittedName>
        <fullName evidence="10">Uncharacterized protein</fullName>
    </submittedName>
</protein>
<dbReference type="Pfam" id="PF10261">
    <property type="entry name" value="FIT"/>
    <property type="match status" value="1"/>
</dbReference>
<evidence type="ECO:0000256" key="8">
    <source>
        <dbReference type="SAM" id="MobiDB-lite"/>
    </source>
</evidence>
<keyword evidence="7 9" id="KW-0472">Membrane</keyword>
<evidence type="ECO:0000256" key="5">
    <source>
        <dbReference type="ARBA" id="ARBA00022989"/>
    </source>
</evidence>
<dbReference type="STRING" id="764103.G7EAN2"/>
<dbReference type="Proteomes" id="UP000009131">
    <property type="component" value="Unassembled WGS sequence"/>
</dbReference>
<reference evidence="10 11" key="2">
    <citation type="journal article" date="2012" name="Open Biol.">
        <title>Characteristics of nucleosomes and linker DNA regions on the genome of the basidiomycete Mixia osmundae revealed by mono- and dinucleosome mapping.</title>
        <authorList>
            <person name="Nishida H."/>
            <person name="Kondo S."/>
            <person name="Matsumoto T."/>
            <person name="Suzuki Y."/>
            <person name="Yoshikawa H."/>
            <person name="Taylor T.D."/>
            <person name="Sugiyama J."/>
        </authorList>
    </citation>
    <scope>NUCLEOTIDE SEQUENCE [LARGE SCALE GENOMIC DNA]</scope>
    <source>
        <strain evidence="11">CBS 9802 / IAM 14324 / JCM 22182 / KY 12970</strain>
    </source>
</reference>
<feature type="transmembrane region" description="Helical" evidence="9">
    <location>
        <begin position="64"/>
        <end position="86"/>
    </location>
</feature>
<reference evidence="10 11" key="1">
    <citation type="journal article" date="2011" name="J. Gen. Appl. Microbiol.">
        <title>Draft genome sequencing of the enigmatic basidiomycete Mixia osmundae.</title>
        <authorList>
            <person name="Nishida H."/>
            <person name="Nagatsuka Y."/>
            <person name="Sugiyama J."/>
        </authorList>
    </citation>
    <scope>NUCLEOTIDE SEQUENCE [LARGE SCALE GENOMIC DNA]</scope>
    <source>
        <strain evidence="11">CBS 9802 / IAM 14324 / JCM 22182 / KY 12970</strain>
    </source>
</reference>
<keyword evidence="2 9" id="KW-0812">Transmembrane</keyword>
<dbReference type="PANTHER" id="PTHR23129">
    <property type="entry name" value="ACYL-COENZYME A DIPHOSPHATASE FITM2"/>
    <property type="match status" value="1"/>
</dbReference>
<evidence type="ECO:0000256" key="1">
    <source>
        <dbReference type="ARBA" id="ARBA00004477"/>
    </source>
</evidence>
<evidence type="ECO:0000313" key="10">
    <source>
        <dbReference type="EMBL" id="GAA99892.1"/>
    </source>
</evidence>
<dbReference type="GO" id="GO:0008654">
    <property type="term" value="P:phospholipid biosynthetic process"/>
    <property type="evidence" value="ECO:0007669"/>
    <property type="project" value="TreeGrafter"/>
</dbReference>
<sequence length="416" mass="45415">MSEVRRSTRLARKTSSNHLEGSTPLPDRESLTPTPGEKQKSSIATTKTKERASDHDGKPARQQALIVAAVLMVTVLVGTTYSSLIYTTGELSFRSRLPTKISNTLPLVPKLAAASSLPNLPGAHTSSAGALDDVLGHLKTITPYFARKSNLFNQYFVKKAWGWTTLVWFFHLVTVTTHEVNAKGGNAQAVQARAHRHVYRELKRYTAATIIWLLLTTWFFGPSVIDRIMVASGGVCLPSAVATSMTDQSVLHAYNASQPLPHSFCFSRGLHAAGSSPMASVPFIKASSKLSPSEATLAAQHQALRRQMKAQGIRTYWQGGQDISGHLFLLSMSVIFLMPSLHLALRNLARITSLSHDRQQAATQLAAVASSAAVIALVSLWWWMMLMTSVYFHTPLEKVIGITFGLLSGLGLNWIN</sequence>